<dbReference type="PANTHER" id="PTHR47990">
    <property type="entry name" value="2-OXOGLUTARATE (2OG) AND FE(II)-DEPENDENT OXYGENASE SUPERFAMILY PROTEIN-RELATED"/>
    <property type="match status" value="1"/>
</dbReference>
<dbReference type="Pfam" id="PF14226">
    <property type="entry name" value="DIOX_N"/>
    <property type="match status" value="1"/>
</dbReference>
<dbReference type="InParanoid" id="A0A0C3DGQ6"/>
<dbReference type="InterPro" id="IPR026992">
    <property type="entry name" value="DIOX_N"/>
</dbReference>
<evidence type="ECO:0000313" key="4">
    <source>
        <dbReference type="Proteomes" id="UP000053989"/>
    </source>
</evidence>
<evidence type="ECO:0000259" key="2">
    <source>
        <dbReference type="PROSITE" id="PS51471"/>
    </source>
</evidence>
<comment type="similarity">
    <text evidence="1">Belongs to the iron/ascorbate-dependent oxidoreductase family.</text>
</comment>
<dbReference type="SUPFAM" id="SSF51197">
    <property type="entry name" value="Clavaminate synthase-like"/>
    <property type="match status" value="1"/>
</dbReference>
<keyword evidence="1" id="KW-0479">Metal-binding</keyword>
<name>A0A0C3DGQ6_9AGAM</name>
<evidence type="ECO:0000313" key="3">
    <source>
        <dbReference type="EMBL" id="KIM59895.1"/>
    </source>
</evidence>
<keyword evidence="4" id="KW-1185">Reference proteome</keyword>
<dbReference type="Pfam" id="PF03171">
    <property type="entry name" value="2OG-FeII_Oxy"/>
    <property type="match status" value="1"/>
</dbReference>
<dbReference type="Proteomes" id="UP000053989">
    <property type="component" value="Unassembled WGS sequence"/>
</dbReference>
<sequence>MPGITVPPFPSDVPTHPLLVIDYERIKAGDQAEIERLWEAATTFGFWYLKNHVAEQEVEAMFKLGAEVFSLPFEEKLQYEQGDSGRSFGYKKMGGNAVDASGLSDASEFMNIAKDDVLAFPQMIHRDYPPTVIAAMTSVVKPFVCKSLEINNTVLRVFSHRLGLPEGSLEALHTRDQQSGSEARLIRVPPMPGKALADRPTIGAHSDFGSLSFLHNILGGLQVILPGETEWKYVKPIPAHAICNVGDALSVFSGGILKSAVHRVVPPPGAQAEHERWSLVFFTRPNNSQELHALVKDSPIIAEAVKQYPEEKFNTRSTAAEWFSRRIKYQRLSNRVGPESWAASRGMEHDPGAK</sequence>
<dbReference type="GO" id="GO:0016491">
    <property type="term" value="F:oxidoreductase activity"/>
    <property type="evidence" value="ECO:0007669"/>
    <property type="project" value="UniProtKB-KW"/>
</dbReference>
<reference evidence="4" key="2">
    <citation type="submission" date="2015-01" db="EMBL/GenBank/DDBJ databases">
        <title>Evolutionary Origins and Diversification of the Mycorrhizal Mutualists.</title>
        <authorList>
            <consortium name="DOE Joint Genome Institute"/>
            <consortium name="Mycorrhizal Genomics Consortium"/>
            <person name="Kohler A."/>
            <person name="Kuo A."/>
            <person name="Nagy L.G."/>
            <person name="Floudas D."/>
            <person name="Copeland A."/>
            <person name="Barry K.W."/>
            <person name="Cichocki N."/>
            <person name="Veneault-Fourrey C."/>
            <person name="LaButti K."/>
            <person name="Lindquist E.A."/>
            <person name="Lipzen A."/>
            <person name="Lundell T."/>
            <person name="Morin E."/>
            <person name="Murat C."/>
            <person name="Riley R."/>
            <person name="Ohm R."/>
            <person name="Sun H."/>
            <person name="Tunlid A."/>
            <person name="Henrissat B."/>
            <person name="Grigoriev I.V."/>
            <person name="Hibbett D.S."/>
            <person name="Martin F."/>
        </authorList>
    </citation>
    <scope>NUCLEOTIDE SEQUENCE [LARGE SCALE GENOMIC DNA]</scope>
    <source>
        <strain evidence="4">Foug A</strain>
    </source>
</reference>
<dbReference type="OrthoDB" id="406156at2759"/>
<evidence type="ECO:0000256" key="1">
    <source>
        <dbReference type="RuleBase" id="RU003682"/>
    </source>
</evidence>
<gene>
    <name evidence="3" type="ORF">SCLCIDRAFT_1217343</name>
</gene>
<dbReference type="EMBL" id="KN822068">
    <property type="protein sequence ID" value="KIM59895.1"/>
    <property type="molecule type" value="Genomic_DNA"/>
</dbReference>
<organism evidence="3 4">
    <name type="scientific">Scleroderma citrinum Foug A</name>
    <dbReference type="NCBI Taxonomy" id="1036808"/>
    <lineage>
        <taxon>Eukaryota</taxon>
        <taxon>Fungi</taxon>
        <taxon>Dikarya</taxon>
        <taxon>Basidiomycota</taxon>
        <taxon>Agaricomycotina</taxon>
        <taxon>Agaricomycetes</taxon>
        <taxon>Agaricomycetidae</taxon>
        <taxon>Boletales</taxon>
        <taxon>Sclerodermatineae</taxon>
        <taxon>Sclerodermataceae</taxon>
        <taxon>Scleroderma</taxon>
    </lineage>
</organism>
<feature type="domain" description="Fe2OG dioxygenase" evidence="2">
    <location>
        <begin position="179"/>
        <end position="285"/>
    </location>
</feature>
<dbReference type="HOGENOM" id="CLU_010119_4_0_1"/>
<reference evidence="3 4" key="1">
    <citation type="submission" date="2014-04" db="EMBL/GenBank/DDBJ databases">
        <authorList>
            <consortium name="DOE Joint Genome Institute"/>
            <person name="Kuo A."/>
            <person name="Kohler A."/>
            <person name="Nagy L.G."/>
            <person name="Floudas D."/>
            <person name="Copeland A."/>
            <person name="Barry K.W."/>
            <person name="Cichocki N."/>
            <person name="Veneault-Fourrey C."/>
            <person name="LaButti K."/>
            <person name="Lindquist E.A."/>
            <person name="Lipzen A."/>
            <person name="Lundell T."/>
            <person name="Morin E."/>
            <person name="Murat C."/>
            <person name="Sun H."/>
            <person name="Tunlid A."/>
            <person name="Henrissat B."/>
            <person name="Grigoriev I.V."/>
            <person name="Hibbett D.S."/>
            <person name="Martin F."/>
            <person name="Nordberg H.P."/>
            <person name="Cantor M.N."/>
            <person name="Hua S.X."/>
        </authorList>
    </citation>
    <scope>NUCLEOTIDE SEQUENCE [LARGE SCALE GENOMIC DNA]</scope>
    <source>
        <strain evidence="3 4">Foug A</strain>
    </source>
</reference>
<dbReference type="AlphaFoldDB" id="A0A0C3DGQ6"/>
<dbReference type="InterPro" id="IPR044861">
    <property type="entry name" value="IPNS-like_FE2OG_OXY"/>
</dbReference>
<dbReference type="InterPro" id="IPR027443">
    <property type="entry name" value="IPNS-like_sf"/>
</dbReference>
<accession>A0A0C3DGQ6</accession>
<dbReference type="InterPro" id="IPR050231">
    <property type="entry name" value="Iron_ascorbate_oxido_reductase"/>
</dbReference>
<dbReference type="PROSITE" id="PS51471">
    <property type="entry name" value="FE2OG_OXY"/>
    <property type="match status" value="1"/>
</dbReference>
<dbReference type="Gene3D" id="2.60.120.330">
    <property type="entry name" value="B-lactam Antibiotic, Isopenicillin N Synthase, Chain"/>
    <property type="match status" value="1"/>
</dbReference>
<proteinExistence type="inferred from homology"/>
<keyword evidence="1" id="KW-0408">Iron</keyword>
<dbReference type="InterPro" id="IPR005123">
    <property type="entry name" value="Oxoglu/Fe-dep_dioxygenase_dom"/>
</dbReference>
<keyword evidence="1" id="KW-0560">Oxidoreductase</keyword>
<protein>
    <recommendedName>
        <fullName evidence="2">Fe2OG dioxygenase domain-containing protein</fullName>
    </recommendedName>
</protein>
<dbReference type="GO" id="GO:0046872">
    <property type="term" value="F:metal ion binding"/>
    <property type="evidence" value="ECO:0007669"/>
    <property type="project" value="UniProtKB-KW"/>
</dbReference>
<dbReference type="STRING" id="1036808.A0A0C3DGQ6"/>